<sequence length="628" mass="72021">WASQEGSMAGFHLFSPKPYGELGEPLAAGEQEFADQLGWHELSRNSWAQTAGAEIETEVPWVHPKCSPAGRSRRRGYIASPRESHSLTHVARRPSDRARKHRSGNLRLEEACGMGEAPTKSSRTWQQKRQQQPPDQPSPRHPAAPGVSSPQYPGEAFSPPSAGALLVEKTHNGDRWAVPVCRHVGPGSPALDLTDKSSVHSLELWRQSTCVCTQNRKNRDRTKYYPPSASCKEKSSQHARVLKSKLDEAVISFRDQKILALVLSRLKKAQRMRELQQQAAVAWEELKRSDQKVHLTLERERRLLLLQSQEQWQGQREQHKPRRGHSHEQPRQGHEQQGQRRDRQAKSTVQPENQSGWTMQPDKPENQGLDKMDRVQVQAEHLKHCQAQSLREQERVLQSVRDLNRLQLQKRLETAGHKREQHAMESPKKVQGSNLSTVVNVQARKVLMDCQAKAEELLRKLSLEQSFQSSQNMQEGLVKERHRGQQGKAQTEAEQFQRVKWREEEAEELLQESKRVLAELAEEKMGQARSHAHKTSKDRAQHLQELNILRERNRHILKLKAEKEEKCHIEGIKEAIKKKEQKLEQMTLGKDPIFQEYQKVPLASKINRCYDKGAAETQLPLHQQGGVY</sequence>
<feature type="non-terminal residue" evidence="2">
    <location>
        <position position="1"/>
    </location>
</feature>
<dbReference type="RefSeq" id="NP_001163899.1">
    <property type="nucleotide sequence ID" value="NM_001170428.1"/>
</dbReference>
<evidence type="ECO:0000256" key="1">
    <source>
        <dbReference type="SAM" id="MobiDB-lite"/>
    </source>
</evidence>
<evidence type="ECO:0000313" key="2">
    <source>
        <dbReference type="EMBL" id="AAH98032.1"/>
    </source>
</evidence>
<gene>
    <name evidence="3" type="primary">Ccdc185</name>
    <name evidence="2" type="synonym">LOC289334</name>
</gene>
<protein>
    <submittedName>
        <fullName evidence="2">LOC289334 protein</fullName>
    </submittedName>
</protein>
<dbReference type="AGR" id="RGD:1560145"/>
<accession>Q4V7B7</accession>
<feature type="compositionally biased region" description="Polar residues" evidence="1">
    <location>
        <begin position="346"/>
        <end position="358"/>
    </location>
</feature>
<feature type="compositionally biased region" description="Basic and acidic residues" evidence="1">
    <location>
        <begin position="326"/>
        <end position="345"/>
    </location>
</feature>
<reference evidence="2" key="1">
    <citation type="journal article" date="2004" name="Genome Res.">
        <title>The status, quality, and expansion of the NIH full-length cDNA project: the Mammalian Gene Collection (MGC).</title>
        <authorList>
            <consortium name="The MGC Project Team"/>
            <person name="Gerhard D.S."/>
            <person name="Wagner L."/>
            <person name="Feingold E.A."/>
            <person name="Shenmen C.M."/>
            <person name="Grouse L.H."/>
            <person name="Schuler G."/>
            <person name="Klein S.L."/>
            <person name="Old S."/>
            <person name="Rasooly R."/>
            <person name="Good P."/>
            <person name="Guyer M."/>
            <person name="Peck A.M."/>
            <person name="Derge J.G."/>
            <person name="Lipman D."/>
            <person name="Collins F.S."/>
            <person name="Jang W."/>
            <person name="Sherry S."/>
            <person name="Feolo M."/>
            <person name="Misquitta L."/>
            <person name="Lee E."/>
            <person name="Rotmistrovsky K."/>
            <person name="Greenhut S.F."/>
            <person name="Schaefer C.F."/>
            <person name="Buetow K."/>
            <person name="Bonner T.I."/>
            <person name="Haussler D."/>
            <person name="Kent J."/>
            <person name="Kiekhaus M."/>
            <person name="Furey T."/>
            <person name="Brent M."/>
            <person name="Prange C."/>
            <person name="Schreiber K."/>
            <person name="Shapiro N."/>
            <person name="Bhat N.K."/>
            <person name="Hopkins R.F."/>
            <person name="Hsie F."/>
            <person name="Driscoll T."/>
            <person name="Soares M.B."/>
            <person name="Casavant T.L."/>
            <person name="Scheetz T.E."/>
            <person name="Brown-stein M.J."/>
            <person name="Usdin T.B."/>
            <person name="Toshiyuki S."/>
            <person name="Carninci P."/>
            <person name="Piao Y."/>
            <person name="Dudekula D.B."/>
            <person name="Ko M.S."/>
            <person name="Kawakami K."/>
            <person name="Suzuki Y."/>
            <person name="Sugano S."/>
            <person name="Gruber C.E."/>
            <person name="Smith M.R."/>
            <person name="Simmons B."/>
            <person name="Moore T."/>
            <person name="Waterman R."/>
            <person name="Johnson S.L."/>
            <person name="Ruan Y."/>
            <person name="Wei C.L."/>
            <person name="Mathavan S."/>
            <person name="Gunaratne P.H."/>
            <person name="Wu J."/>
            <person name="Garcia A.M."/>
            <person name="Hulyk S.W."/>
            <person name="Fuh E."/>
            <person name="Yuan Y."/>
            <person name="Sneed A."/>
            <person name="Kowis C."/>
            <person name="Hodgson A."/>
            <person name="Muzny D.M."/>
            <person name="McPherson J."/>
            <person name="Gibbs R.A."/>
            <person name="Fahey J."/>
            <person name="Helton E."/>
            <person name="Ketteman M."/>
            <person name="Madan A."/>
            <person name="Rodrigues S."/>
            <person name="Sanchez A."/>
            <person name="Whiting M."/>
            <person name="Madari A."/>
            <person name="Young A.C."/>
            <person name="Wetherby K.D."/>
            <person name="Granite S.J."/>
            <person name="Kwong P.N."/>
            <person name="Brinkley C.P."/>
            <person name="Pearson R.L."/>
            <person name="Bouffard G.G."/>
            <person name="Blakesly R.W."/>
            <person name="Green E.D."/>
            <person name="Dickson M.C."/>
            <person name="Rodriguez A.C."/>
            <person name="Grimwood J."/>
            <person name="Schmutz J."/>
            <person name="Myers R.M."/>
            <person name="Butterfield Y.S."/>
            <person name="Griffith M."/>
            <person name="Griffith O.L."/>
            <person name="Krzywinski M.I."/>
            <person name="Liao N."/>
            <person name="Morin R."/>
            <person name="Morrin R."/>
            <person name="Palmquist D."/>
            <person name="Petrescu A.S."/>
            <person name="Skalska U."/>
            <person name="Smailus D.E."/>
            <person name="Stott J.M."/>
            <person name="Schnerch A."/>
            <person name="Schein J.E."/>
            <person name="Jones S.J."/>
            <person name="Holt R.A."/>
            <person name="Baross A."/>
            <person name="Marra M.A."/>
            <person name="Clifton S."/>
            <person name="Makowski K.A."/>
            <person name="Bosak S."/>
            <person name="Malek J."/>
        </authorList>
    </citation>
    <scope>NUCLEOTIDE SEQUENCE [LARGE SCALE MRNA]</scope>
    <source>
        <tissue evidence="2">Testis</tissue>
    </source>
</reference>
<feature type="region of interest" description="Disordered" evidence="1">
    <location>
        <begin position="311"/>
        <end position="368"/>
    </location>
</feature>
<dbReference type="AlphaFoldDB" id="Q4V7B7"/>
<dbReference type="RGD" id="1560145">
    <property type="gene designation" value="Ccdc185"/>
</dbReference>
<feature type="region of interest" description="Disordered" evidence="1">
    <location>
        <begin position="63"/>
        <end position="161"/>
    </location>
</feature>
<dbReference type="GeneID" id="289334"/>
<dbReference type="KEGG" id="rno:289334"/>
<dbReference type="PhylomeDB" id="Q4V7B7"/>
<dbReference type="Pfam" id="PF15558">
    <property type="entry name" value="DUF4659"/>
    <property type="match status" value="1"/>
</dbReference>
<evidence type="ECO:0000313" key="3">
    <source>
        <dbReference type="RGD" id="1560145"/>
    </source>
</evidence>
<organism evidence="2">
    <name type="scientific">Rattus norvegicus</name>
    <name type="common">Rat</name>
    <dbReference type="NCBI Taxonomy" id="10116"/>
    <lineage>
        <taxon>Eukaryota</taxon>
        <taxon>Metazoa</taxon>
        <taxon>Chordata</taxon>
        <taxon>Craniata</taxon>
        <taxon>Vertebrata</taxon>
        <taxon>Euteleostomi</taxon>
        <taxon>Mammalia</taxon>
        <taxon>Eutheria</taxon>
        <taxon>Euarchontoglires</taxon>
        <taxon>Glires</taxon>
        <taxon>Rodentia</taxon>
        <taxon>Myomorpha</taxon>
        <taxon>Muroidea</taxon>
        <taxon>Muridae</taxon>
        <taxon>Murinae</taxon>
        <taxon>Rattus</taxon>
    </lineage>
</organism>
<dbReference type="CTD" id="164127"/>
<dbReference type="PANTHER" id="PTHR33663:SF3">
    <property type="entry name" value="COILED-COIL DOMAIN-CONTAINING PROTEIN 185"/>
    <property type="match status" value="1"/>
</dbReference>
<dbReference type="OrthoDB" id="200110at2759"/>
<dbReference type="PANTHER" id="PTHR33663">
    <property type="entry name" value="COILED-COIL DOMAIN-CONTAINING PROTEIN 177"/>
    <property type="match status" value="1"/>
</dbReference>
<proteinExistence type="evidence at transcript level"/>
<dbReference type="EMBL" id="BC098032">
    <property type="protein sequence ID" value="AAH98032.1"/>
    <property type="molecule type" value="mRNA"/>
</dbReference>
<dbReference type="InterPro" id="IPR029090">
    <property type="entry name" value="DUF4659"/>
</dbReference>
<name>Q4V7B7_RAT</name>